<feature type="region of interest" description="Disordered" evidence="1">
    <location>
        <begin position="25"/>
        <end position="81"/>
    </location>
</feature>
<dbReference type="RefSeq" id="WP_380227753.1">
    <property type="nucleotide sequence ID" value="NZ_JBHSOF010000035.1"/>
</dbReference>
<dbReference type="Proteomes" id="UP001595975">
    <property type="component" value="Unassembled WGS sequence"/>
</dbReference>
<reference evidence="4" key="1">
    <citation type="journal article" date="2019" name="Int. J. Syst. Evol. Microbiol.">
        <title>The Global Catalogue of Microorganisms (GCM) 10K type strain sequencing project: providing services to taxonomists for standard genome sequencing and annotation.</title>
        <authorList>
            <consortium name="The Broad Institute Genomics Platform"/>
            <consortium name="The Broad Institute Genome Sequencing Center for Infectious Disease"/>
            <person name="Wu L."/>
            <person name="Ma J."/>
        </authorList>
    </citation>
    <scope>NUCLEOTIDE SEQUENCE [LARGE SCALE GENOMIC DNA]</scope>
    <source>
        <strain evidence="4">CGMCC 4.1437</strain>
    </source>
</reference>
<name>A0ABW0XAP2_9ACTN</name>
<organism evidence="3 4">
    <name type="scientific">Kitasatospora misakiensis</name>
    <dbReference type="NCBI Taxonomy" id="67330"/>
    <lineage>
        <taxon>Bacteria</taxon>
        <taxon>Bacillati</taxon>
        <taxon>Actinomycetota</taxon>
        <taxon>Actinomycetes</taxon>
        <taxon>Kitasatosporales</taxon>
        <taxon>Streptomycetaceae</taxon>
        <taxon>Kitasatospora</taxon>
    </lineage>
</organism>
<feature type="chain" id="PRO_5047068394" evidence="2">
    <location>
        <begin position="27"/>
        <end position="145"/>
    </location>
</feature>
<protein>
    <submittedName>
        <fullName evidence="3">Uncharacterized protein</fullName>
    </submittedName>
</protein>
<evidence type="ECO:0000256" key="2">
    <source>
        <dbReference type="SAM" id="SignalP"/>
    </source>
</evidence>
<keyword evidence="4" id="KW-1185">Reference proteome</keyword>
<evidence type="ECO:0000313" key="4">
    <source>
        <dbReference type="Proteomes" id="UP001595975"/>
    </source>
</evidence>
<accession>A0ABW0XAP2</accession>
<evidence type="ECO:0000313" key="3">
    <source>
        <dbReference type="EMBL" id="MFC5666079.1"/>
    </source>
</evidence>
<proteinExistence type="predicted"/>
<comment type="caution">
    <text evidence="3">The sequence shown here is derived from an EMBL/GenBank/DDBJ whole genome shotgun (WGS) entry which is preliminary data.</text>
</comment>
<feature type="compositionally biased region" description="Low complexity" evidence="1">
    <location>
        <begin position="36"/>
        <end position="47"/>
    </location>
</feature>
<keyword evidence="2" id="KW-0732">Signal</keyword>
<gene>
    <name evidence="3" type="ORF">ACFP3U_24260</name>
</gene>
<sequence length="145" mass="15005">MKHLRPVAALLAALVIPFAAPELATAAPPPAPPAVSLPTAASEAASAAEEEPDLSYANRTSPPSGMPDWSRVGYRGGQDLPRGESALIEDAACRISPQKLAATYGVRADDGADDTAGLQRAIDDIKAQCSPKADFNRLSLISKVS</sequence>
<feature type="signal peptide" evidence="2">
    <location>
        <begin position="1"/>
        <end position="26"/>
    </location>
</feature>
<evidence type="ECO:0000256" key="1">
    <source>
        <dbReference type="SAM" id="MobiDB-lite"/>
    </source>
</evidence>
<dbReference type="EMBL" id="JBHSOF010000035">
    <property type="protein sequence ID" value="MFC5666079.1"/>
    <property type="molecule type" value="Genomic_DNA"/>
</dbReference>